<evidence type="ECO:0000256" key="6">
    <source>
        <dbReference type="ARBA" id="ARBA00025747"/>
    </source>
</evidence>
<organism evidence="11 12">
    <name type="scientific">Porites evermanni</name>
    <dbReference type="NCBI Taxonomy" id="104178"/>
    <lineage>
        <taxon>Eukaryota</taxon>
        <taxon>Metazoa</taxon>
        <taxon>Cnidaria</taxon>
        <taxon>Anthozoa</taxon>
        <taxon>Hexacorallia</taxon>
        <taxon>Scleractinia</taxon>
        <taxon>Fungiina</taxon>
        <taxon>Poritidae</taxon>
        <taxon>Porites</taxon>
    </lineage>
</organism>
<dbReference type="Gene3D" id="1.10.287.450">
    <property type="entry name" value="Helix hairpin bin"/>
    <property type="match status" value="1"/>
</dbReference>
<evidence type="ECO:0000256" key="5">
    <source>
        <dbReference type="ARBA" id="ARBA00023242"/>
    </source>
</evidence>
<evidence type="ECO:0000256" key="4">
    <source>
        <dbReference type="ARBA" id="ARBA00023204"/>
    </source>
</evidence>
<dbReference type="InterPro" id="IPR053829">
    <property type="entry name" value="XLF-like_CC"/>
</dbReference>
<dbReference type="InterPro" id="IPR015381">
    <property type="entry name" value="XLF-like_N"/>
</dbReference>
<evidence type="ECO:0000259" key="9">
    <source>
        <dbReference type="Pfam" id="PF09302"/>
    </source>
</evidence>
<gene>
    <name evidence="11" type="ORF">PEVE_00012265</name>
</gene>
<feature type="region of interest" description="Disordered" evidence="8">
    <location>
        <begin position="278"/>
        <end position="385"/>
    </location>
</feature>
<dbReference type="PANTHER" id="PTHR32235:SF1">
    <property type="entry name" value="NON-HOMOLOGOUS END-JOINING FACTOR 1"/>
    <property type="match status" value="1"/>
</dbReference>
<feature type="compositionally biased region" description="Basic and acidic residues" evidence="8">
    <location>
        <begin position="355"/>
        <end position="375"/>
    </location>
</feature>
<feature type="compositionally biased region" description="Polar residues" evidence="8">
    <location>
        <begin position="337"/>
        <end position="351"/>
    </location>
</feature>
<dbReference type="PANTHER" id="PTHR32235">
    <property type="entry name" value="NON-HOMOLOGOUS END-JOINING FACTOR 1"/>
    <property type="match status" value="1"/>
</dbReference>
<keyword evidence="4" id="KW-0234">DNA repair</keyword>
<evidence type="ECO:0000256" key="7">
    <source>
        <dbReference type="ARBA" id="ARBA00044529"/>
    </source>
</evidence>
<dbReference type="CDD" id="cd22285">
    <property type="entry name" value="HD_XLF_N"/>
    <property type="match status" value="1"/>
</dbReference>
<feature type="compositionally biased region" description="Basic residues" evidence="8">
    <location>
        <begin position="376"/>
        <end position="385"/>
    </location>
</feature>
<dbReference type="InterPro" id="IPR052287">
    <property type="entry name" value="NHEJ_factor"/>
</dbReference>
<dbReference type="InterPro" id="IPR038051">
    <property type="entry name" value="XRCC4-like_N_sf"/>
</dbReference>
<keyword evidence="2" id="KW-0227">DNA damage</keyword>
<keyword evidence="12" id="KW-1185">Reference proteome</keyword>
<evidence type="ECO:0000259" key="10">
    <source>
        <dbReference type="Pfam" id="PF21928"/>
    </source>
</evidence>
<evidence type="ECO:0000256" key="2">
    <source>
        <dbReference type="ARBA" id="ARBA00022763"/>
    </source>
</evidence>
<keyword evidence="3" id="KW-0238">DNA-binding</keyword>
<dbReference type="EMBL" id="CALNXI010000019">
    <property type="protein sequence ID" value="CAH3015103.1"/>
    <property type="molecule type" value="Genomic_DNA"/>
</dbReference>
<evidence type="ECO:0000256" key="1">
    <source>
        <dbReference type="ARBA" id="ARBA00004123"/>
    </source>
</evidence>
<dbReference type="Pfam" id="PF09302">
    <property type="entry name" value="XLF"/>
    <property type="match status" value="1"/>
</dbReference>
<accession>A0ABN8LI02</accession>
<evidence type="ECO:0000256" key="3">
    <source>
        <dbReference type="ARBA" id="ARBA00023125"/>
    </source>
</evidence>
<proteinExistence type="inferred from homology"/>
<comment type="subcellular location">
    <subcellularLocation>
        <location evidence="1">Nucleus</location>
    </subcellularLocation>
</comment>
<evidence type="ECO:0000313" key="11">
    <source>
        <dbReference type="EMBL" id="CAH3015103.1"/>
    </source>
</evidence>
<sequence length="385" mass="43883">MLGDFVAAPSCSSAKTICGRIHEERPDQTNMAATIRKETSWRRRWKPDINSQAWKPFIISGNIFLVKTMFVETECCYEFCLWDFSTMWYEKVEQDNFRIRAKDLNPNVEAKLSFLFKFVQKSIEEDKEREETSFTINEDAACDDKLVIKMKTKLNAGVPFVWEFHCSVGEKTMVGSHLVQPMIAMIAELNRRQAELFTLLRKKDLEIMDYKESGVRLSRKSLATSEFDENAFNSKIILSQGFEDAVKDSVTKGFDDASCELYKQVMIKKAWLAEKDLPELDDDDDDDDDDELYGSVAYGAVGGPSAPSWTDLPPPSLLGKDDEPYTTSPKRSPRKTPVTSPSKSGMSSPAGSPSKDMELQRREALQKKLAEEAERKKRKKRKINL</sequence>
<name>A0ABN8LI02_9CNID</name>
<feature type="domain" description="XLF-like N-terminal" evidence="9">
    <location>
        <begin position="54"/>
        <end position="167"/>
    </location>
</feature>
<feature type="compositionally biased region" description="Acidic residues" evidence="8">
    <location>
        <begin position="279"/>
        <end position="292"/>
    </location>
</feature>
<dbReference type="Gene3D" id="2.170.210.10">
    <property type="entry name" value="DNA double-strand break repair and VJ recombination XRCC4, N-terminal"/>
    <property type="match status" value="1"/>
</dbReference>
<evidence type="ECO:0000313" key="12">
    <source>
        <dbReference type="Proteomes" id="UP001159427"/>
    </source>
</evidence>
<dbReference type="Pfam" id="PF21928">
    <property type="entry name" value="XLF_CC"/>
    <property type="match status" value="1"/>
</dbReference>
<reference evidence="11 12" key="1">
    <citation type="submission" date="2022-05" db="EMBL/GenBank/DDBJ databases">
        <authorList>
            <consortium name="Genoscope - CEA"/>
            <person name="William W."/>
        </authorList>
    </citation>
    <scope>NUCLEOTIDE SEQUENCE [LARGE SCALE GENOMIC DNA]</scope>
</reference>
<protein>
    <recommendedName>
        <fullName evidence="7">Non-homologous end-joining factor 1</fullName>
    </recommendedName>
</protein>
<dbReference type="Proteomes" id="UP001159427">
    <property type="component" value="Unassembled WGS sequence"/>
</dbReference>
<comment type="caution">
    <text evidence="11">The sequence shown here is derived from an EMBL/GenBank/DDBJ whole genome shotgun (WGS) entry which is preliminary data.</text>
</comment>
<comment type="similarity">
    <text evidence="6">Belongs to the XRCC4-XLF family. XLF subfamily.</text>
</comment>
<keyword evidence="5" id="KW-0539">Nucleus</keyword>
<evidence type="ECO:0000256" key="8">
    <source>
        <dbReference type="SAM" id="MobiDB-lite"/>
    </source>
</evidence>
<feature type="domain" description="XLF-like coiled-coil region" evidence="10">
    <location>
        <begin position="173"/>
        <end position="218"/>
    </location>
</feature>